<evidence type="ECO:0000259" key="1">
    <source>
        <dbReference type="PROSITE" id="PS50113"/>
    </source>
</evidence>
<dbReference type="Gene3D" id="3.30.450.20">
    <property type="entry name" value="PAS domain"/>
    <property type="match status" value="1"/>
</dbReference>
<evidence type="ECO:0000313" key="3">
    <source>
        <dbReference type="Proteomes" id="UP000636949"/>
    </source>
</evidence>
<sequence length="404" mass="45994">MLITNKKDLTSSFSEFSNLIPGGVYWLNTNHELMGANDFILKAAGMKLEDILGKTPLEMHPKDMGTEIIAHHKQVIKTGKQVYCQEQIVNPESGNIVYFDVALSPLFDECGNIFGVCGISYDITERKRLEEETIHQKDQLEKKLAFQRHYLRSYGYEWIDALKNISQAVDNIGAQLMGSTVPESLEIAVGNELYSINESLSEMYTMYQRINSAIISENDALTAPDSNRTTPLFLKGLITPEIGIANALISARYDVKVSFEMDSQSQQKIYVDYKKLRHIIRTLLANYTKGISRDAQKDINLNITAKDRAHDKLYITFEFKGTMPFLELEDDNLSADYFTDLKNTNVAIDKHEFAYDLALAKHYIKLLCENEVELNQHLFEGAEFSFTLPFVVVDDDDEMDETVE</sequence>
<name>A0A8J2Z6G4_9GAMM</name>
<evidence type="ECO:0000313" key="2">
    <source>
        <dbReference type="EMBL" id="GGG05033.1"/>
    </source>
</evidence>
<reference evidence="2" key="2">
    <citation type="submission" date="2020-09" db="EMBL/GenBank/DDBJ databases">
        <authorList>
            <person name="Sun Q."/>
            <person name="Zhou Y."/>
        </authorList>
    </citation>
    <scope>NUCLEOTIDE SEQUENCE</scope>
    <source>
        <strain evidence="2">CGMCC 1.15758</strain>
    </source>
</reference>
<dbReference type="OrthoDB" id="9808408at2"/>
<gene>
    <name evidence="2" type="ORF">GCM10010995_23120</name>
</gene>
<dbReference type="InterPro" id="IPR000700">
    <property type="entry name" value="PAS-assoc_C"/>
</dbReference>
<dbReference type="SUPFAM" id="SSF55785">
    <property type="entry name" value="PYP-like sensor domain (PAS domain)"/>
    <property type="match status" value="1"/>
</dbReference>
<keyword evidence="3" id="KW-1185">Reference proteome</keyword>
<dbReference type="InterPro" id="IPR013656">
    <property type="entry name" value="PAS_4"/>
</dbReference>
<reference evidence="2" key="1">
    <citation type="journal article" date="2014" name="Int. J. Syst. Evol. Microbiol.">
        <title>Complete genome sequence of Corynebacterium casei LMG S-19264T (=DSM 44701T), isolated from a smear-ripened cheese.</title>
        <authorList>
            <consortium name="US DOE Joint Genome Institute (JGI-PGF)"/>
            <person name="Walter F."/>
            <person name="Albersmeier A."/>
            <person name="Kalinowski J."/>
            <person name="Ruckert C."/>
        </authorList>
    </citation>
    <scope>NUCLEOTIDE SEQUENCE</scope>
    <source>
        <strain evidence="2">CGMCC 1.15758</strain>
    </source>
</reference>
<dbReference type="Proteomes" id="UP000636949">
    <property type="component" value="Unassembled WGS sequence"/>
</dbReference>
<dbReference type="Gene3D" id="3.30.565.10">
    <property type="entry name" value="Histidine kinase-like ATPase, C-terminal domain"/>
    <property type="match status" value="1"/>
</dbReference>
<proteinExistence type="predicted"/>
<dbReference type="Pfam" id="PF08448">
    <property type="entry name" value="PAS_4"/>
    <property type="match status" value="1"/>
</dbReference>
<dbReference type="InterPro" id="IPR000014">
    <property type="entry name" value="PAS"/>
</dbReference>
<comment type="caution">
    <text evidence="2">The sequence shown here is derived from an EMBL/GenBank/DDBJ whole genome shotgun (WGS) entry which is preliminary data.</text>
</comment>
<accession>A0A8J2Z6G4</accession>
<dbReference type="PROSITE" id="PS50113">
    <property type="entry name" value="PAC"/>
    <property type="match status" value="1"/>
</dbReference>
<organism evidence="2 3">
    <name type="scientific">Cysteiniphilum litorale</name>
    <dbReference type="NCBI Taxonomy" id="2056700"/>
    <lineage>
        <taxon>Bacteria</taxon>
        <taxon>Pseudomonadati</taxon>
        <taxon>Pseudomonadota</taxon>
        <taxon>Gammaproteobacteria</taxon>
        <taxon>Thiotrichales</taxon>
        <taxon>Fastidiosibacteraceae</taxon>
        <taxon>Cysteiniphilum</taxon>
    </lineage>
</organism>
<dbReference type="InterPro" id="IPR036890">
    <property type="entry name" value="HATPase_C_sf"/>
</dbReference>
<dbReference type="AlphaFoldDB" id="A0A8J2Z6G4"/>
<dbReference type="InterPro" id="IPR035965">
    <property type="entry name" value="PAS-like_dom_sf"/>
</dbReference>
<dbReference type="RefSeq" id="WP_117003644.1">
    <property type="nucleotide sequence ID" value="NZ_BMJS01000034.1"/>
</dbReference>
<protein>
    <recommendedName>
        <fullName evidence="1">PAC domain-containing protein</fullName>
    </recommendedName>
</protein>
<feature type="domain" description="PAC" evidence="1">
    <location>
        <begin position="82"/>
        <end position="135"/>
    </location>
</feature>
<dbReference type="NCBIfam" id="TIGR00229">
    <property type="entry name" value="sensory_box"/>
    <property type="match status" value="1"/>
</dbReference>
<dbReference type="EMBL" id="BMJS01000034">
    <property type="protein sequence ID" value="GGG05033.1"/>
    <property type="molecule type" value="Genomic_DNA"/>
</dbReference>